<reference evidence="1 2" key="1">
    <citation type="submission" date="2017-03" db="EMBL/GenBank/DDBJ databases">
        <authorList>
            <person name="Afonso C.L."/>
            <person name="Miller P.J."/>
            <person name="Scott M.A."/>
            <person name="Spackman E."/>
            <person name="Goraichik I."/>
            <person name="Dimitrov K.M."/>
            <person name="Suarez D.L."/>
            <person name="Swayne D.E."/>
        </authorList>
    </citation>
    <scope>NUCLEOTIDE SEQUENCE [LARGE SCALE GENOMIC DNA]</scope>
    <source>
        <strain evidence="1">PRJEB14757</strain>
    </source>
</reference>
<proteinExistence type="predicted"/>
<evidence type="ECO:0000313" key="1">
    <source>
        <dbReference type="EMBL" id="SLM28723.1"/>
    </source>
</evidence>
<gene>
    <name evidence="1" type="ORF">MTBBW1_1490003</name>
</gene>
<dbReference type="STRING" id="1246637.MTBBW1_1490003"/>
<evidence type="ECO:0008006" key="3">
    <source>
        <dbReference type="Google" id="ProtNLM"/>
    </source>
</evidence>
<evidence type="ECO:0000313" key="2">
    <source>
        <dbReference type="Proteomes" id="UP000191931"/>
    </source>
</evidence>
<name>A0A1W1H8E3_9BACT</name>
<protein>
    <recommendedName>
        <fullName evidence="3">DUF1508 domain-containing protein</fullName>
    </recommendedName>
</protein>
<sequence length="58" mass="6333">MAATVIGRVKAGSGKSYEVKWDQSNRDIYVSYAGWSHVGKASSASEAMNKAEAYLYNK</sequence>
<accession>A0A1W1H8E3</accession>
<dbReference type="EMBL" id="FWEV01000056">
    <property type="protein sequence ID" value="SLM28723.1"/>
    <property type="molecule type" value="Genomic_DNA"/>
</dbReference>
<keyword evidence="2" id="KW-1185">Reference proteome</keyword>
<dbReference type="Proteomes" id="UP000191931">
    <property type="component" value="Unassembled WGS sequence"/>
</dbReference>
<dbReference type="RefSeq" id="WP_186441418.1">
    <property type="nucleotide sequence ID" value="NZ_LT828550.1"/>
</dbReference>
<organism evidence="1 2">
    <name type="scientific">Desulfamplus magnetovallimortis</name>
    <dbReference type="NCBI Taxonomy" id="1246637"/>
    <lineage>
        <taxon>Bacteria</taxon>
        <taxon>Pseudomonadati</taxon>
        <taxon>Thermodesulfobacteriota</taxon>
        <taxon>Desulfobacteria</taxon>
        <taxon>Desulfobacterales</taxon>
        <taxon>Desulfobacteraceae</taxon>
        <taxon>Desulfamplus</taxon>
    </lineage>
</organism>
<dbReference type="AlphaFoldDB" id="A0A1W1H8E3"/>